<accession>A0ABQ1MU96</accession>
<organism evidence="2 3">
    <name type="scientific">Marivirga lumbricoides</name>
    <dbReference type="NCBI Taxonomy" id="1046115"/>
    <lineage>
        <taxon>Bacteria</taxon>
        <taxon>Pseudomonadati</taxon>
        <taxon>Bacteroidota</taxon>
        <taxon>Cytophagia</taxon>
        <taxon>Cytophagales</taxon>
        <taxon>Marivirgaceae</taxon>
        <taxon>Marivirga</taxon>
    </lineage>
</organism>
<sequence length="68" mass="7514">MASSCSESIIKSCLFSSDIIQFILNAITDFLIYILPIASVRLADIKDYNLSMDPGRNKLLVGFEGIID</sequence>
<evidence type="ECO:0000256" key="1">
    <source>
        <dbReference type="SAM" id="Phobius"/>
    </source>
</evidence>
<keyword evidence="1" id="KW-1133">Transmembrane helix</keyword>
<reference evidence="3" key="1">
    <citation type="journal article" date="2019" name="Int. J. Syst. Evol. Microbiol.">
        <title>The Global Catalogue of Microorganisms (GCM) 10K type strain sequencing project: providing services to taxonomists for standard genome sequencing and annotation.</title>
        <authorList>
            <consortium name="The Broad Institute Genomics Platform"/>
            <consortium name="The Broad Institute Genome Sequencing Center for Infectious Disease"/>
            <person name="Wu L."/>
            <person name="Ma J."/>
        </authorList>
    </citation>
    <scope>NUCLEOTIDE SEQUENCE [LARGE SCALE GENOMIC DNA]</scope>
    <source>
        <strain evidence="3">CGMCC 1.10832</strain>
    </source>
</reference>
<dbReference type="EMBL" id="BMEC01000012">
    <property type="protein sequence ID" value="GGC46231.1"/>
    <property type="molecule type" value="Genomic_DNA"/>
</dbReference>
<dbReference type="Proteomes" id="UP000636010">
    <property type="component" value="Unassembled WGS sequence"/>
</dbReference>
<keyword evidence="1" id="KW-0472">Membrane</keyword>
<keyword evidence="1" id="KW-0812">Transmembrane</keyword>
<protein>
    <submittedName>
        <fullName evidence="2">Uncharacterized protein</fullName>
    </submittedName>
</protein>
<evidence type="ECO:0000313" key="2">
    <source>
        <dbReference type="EMBL" id="GGC46231.1"/>
    </source>
</evidence>
<comment type="caution">
    <text evidence="2">The sequence shown here is derived from an EMBL/GenBank/DDBJ whole genome shotgun (WGS) entry which is preliminary data.</text>
</comment>
<keyword evidence="3" id="KW-1185">Reference proteome</keyword>
<feature type="transmembrane region" description="Helical" evidence="1">
    <location>
        <begin position="20"/>
        <end position="43"/>
    </location>
</feature>
<name>A0ABQ1MU96_9BACT</name>
<evidence type="ECO:0000313" key="3">
    <source>
        <dbReference type="Proteomes" id="UP000636010"/>
    </source>
</evidence>
<gene>
    <name evidence="2" type="ORF">GCM10011506_34810</name>
</gene>
<proteinExistence type="predicted"/>